<dbReference type="GO" id="GO:0003729">
    <property type="term" value="F:mRNA binding"/>
    <property type="evidence" value="ECO:0007669"/>
    <property type="project" value="TreeGrafter"/>
</dbReference>
<dbReference type="CDD" id="cd04465">
    <property type="entry name" value="S1_RPS1_repeat_ec2_hs2"/>
    <property type="match status" value="1"/>
</dbReference>
<dbReference type="GO" id="GO:0006412">
    <property type="term" value="P:translation"/>
    <property type="evidence" value="ECO:0007669"/>
    <property type="project" value="TreeGrafter"/>
</dbReference>
<dbReference type="Gene3D" id="2.40.50.140">
    <property type="entry name" value="Nucleic acid-binding proteins"/>
    <property type="match status" value="4"/>
</dbReference>
<accession>A0A1F5MID8</accession>
<organism evidence="5 6">
    <name type="scientific">Candidatus Daviesbacteria bacterium RIFCSPLOWO2_01_FULL_40_24</name>
    <dbReference type="NCBI Taxonomy" id="1797787"/>
    <lineage>
        <taxon>Bacteria</taxon>
        <taxon>Candidatus Daviesiibacteriota</taxon>
    </lineage>
</organism>
<keyword evidence="2" id="KW-0689">Ribosomal protein</keyword>
<dbReference type="SUPFAM" id="SSF50249">
    <property type="entry name" value="Nucleic acid-binding proteins"/>
    <property type="match status" value="4"/>
</dbReference>
<evidence type="ECO:0000313" key="5">
    <source>
        <dbReference type="EMBL" id="OGE65122.1"/>
    </source>
</evidence>
<reference evidence="5 6" key="1">
    <citation type="journal article" date="2016" name="Nat. Commun.">
        <title>Thousands of microbial genomes shed light on interconnected biogeochemical processes in an aquifer system.</title>
        <authorList>
            <person name="Anantharaman K."/>
            <person name="Brown C.T."/>
            <person name="Hug L.A."/>
            <person name="Sharon I."/>
            <person name="Castelle C.J."/>
            <person name="Probst A.J."/>
            <person name="Thomas B.C."/>
            <person name="Singh A."/>
            <person name="Wilkins M.J."/>
            <person name="Karaoz U."/>
            <person name="Brodie E.L."/>
            <person name="Williams K.H."/>
            <person name="Hubbard S.S."/>
            <person name="Banfield J.F."/>
        </authorList>
    </citation>
    <scope>NUCLEOTIDE SEQUENCE [LARGE SCALE GENOMIC DNA]</scope>
</reference>
<dbReference type="PANTHER" id="PTHR10724:SF7">
    <property type="entry name" value="SMALL RIBOSOMAL SUBUNIT PROTEIN BS1C"/>
    <property type="match status" value="1"/>
</dbReference>
<dbReference type="InterPro" id="IPR035104">
    <property type="entry name" value="Ribosomal_protein_S1-like"/>
</dbReference>
<evidence type="ECO:0000256" key="3">
    <source>
        <dbReference type="ARBA" id="ARBA00023274"/>
    </source>
</evidence>
<feature type="domain" description="S1 motif" evidence="4">
    <location>
        <begin position="194"/>
        <end position="262"/>
    </location>
</feature>
<dbReference type="PANTHER" id="PTHR10724">
    <property type="entry name" value="30S RIBOSOMAL PROTEIN S1"/>
    <property type="match status" value="1"/>
</dbReference>
<feature type="domain" description="S1 motif" evidence="4">
    <location>
        <begin position="112"/>
        <end position="178"/>
    </location>
</feature>
<dbReference type="InterPro" id="IPR003029">
    <property type="entry name" value="S1_domain"/>
</dbReference>
<comment type="caution">
    <text evidence="5">The sequence shown here is derived from an EMBL/GenBank/DDBJ whole genome shotgun (WGS) entry which is preliminary data.</text>
</comment>
<feature type="domain" description="S1 motif" evidence="4">
    <location>
        <begin position="279"/>
        <end position="342"/>
    </location>
</feature>
<name>A0A1F5MID8_9BACT</name>
<dbReference type="SMART" id="SM00316">
    <property type="entry name" value="S1"/>
    <property type="match status" value="4"/>
</dbReference>
<dbReference type="PRINTS" id="PR00681">
    <property type="entry name" value="RIBOSOMALS1"/>
</dbReference>
<gene>
    <name evidence="5" type="ORF">A3B49_03070</name>
</gene>
<dbReference type="AlphaFoldDB" id="A0A1F5MID8"/>
<dbReference type="GO" id="GO:0003735">
    <property type="term" value="F:structural constituent of ribosome"/>
    <property type="evidence" value="ECO:0007669"/>
    <property type="project" value="TreeGrafter"/>
</dbReference>
<dbReference type="GO" id="GO:0005840">
    <property type="term" value="C:ribosome"/>
    <property type="evidence" value="ECO:0007669"/>
    <property type="project" value="UniProtKB-KW"/>
</dbReference>
<dbReference type="GO" id="GO:1990904">
    <property type="term" value="C:ribonucleoprotein complex"/>
    <property type="evidence" value="ECO:0007669"/>
    <property type="project" value="UniProtKB-KW"/>
</dbReference>
<evidence type="ECO:0000256" key="2">
    <source>
        <dbReference type="ARBA" id="ARBA00022980"/>
    </source>
</evidence>
<dbReference type="InterPro" id="IPR050437">
    <property type="entry name" value="Ribos_protein_bS1-like"/>
</dbReference>
<dbReference type="PROSITE" id="PS50126">
    <property type="entry name" value="S1"/>
    <property type="match status" value="4"/>
</dbReference>
<feature type="domain" description="S1 motif" evidence="4">
    <location>
        <begin position="22"/>
        <end position="87"/>
    </location>
</feature>
<dbReference type="Proteomes" id="UP000178017">
    <property type="component" value="Unassembled WGS sequence"/>
</dbReference>
<sequence>MATSMADLMAQMDKKTLKVQRGDSVTGKIILLSENEVVVDLGGKNEGVLDKRELPQGQLDSLRVGDELSSFVTSSENDTGRIILSLTRQVGSPRRSKDPKKWLKFTHYLTSHSKLRGQVIEINKGGFLVEAGGVRAFLPGSQLSLQALKIKPDLVGEEIDAYVLEVDESDNRLVLSLHNPTEAKKIDLANFKSGDKVKAQVVAVFPFGAYLDVNDVEGIVRGSDISWEKDIDPTTLYQPNQEVEAQVINIDEALNRLNLSLKTLKEDPFEELAKSYQVDDMVSGEVLEITTPGVRVKLQDGVEGFVSATSIQPGNSYTVGQTTNFLVAEINTRKRQVTLAPFITSTTGLIYR</sequence>
<dbReference type="InterPro" id="IPR012340">
    <property type="entry name" value="NA-bd_OB-fold"/>
</dbReference>
<evidence type="ECO:0000259" key="4">
    <source>
        <dbReference type="PROSITE" id="PS50126"/>
    </source>
</evidence>
<proteinExistence type="inferred from homology"/>
<comment type="similarity">
    <text evidence="1">Belongs to the bacterial ribosomal protein bS1 family.</text>
</comment>
<dbReference type="EMBL" id="MFDO01000024">
    <property type="protein sequence ID" value="OGE65122.1"/>
    <property type="molecule type" value="Genomic_DNA"/>
</dbReference>
<protein>
    <recommendedName>
        <fullName evidence="4">S1 motif domain-containing protein</fullName>
    </recommendedName>
</protein>
<keyword evidence="3" id="KW-0687">Ribonucleoprotein</keyword>
<evidence type="ECO:0000313" key="6">
    <source>
        <dbReference type="Proteomes" id="UP000178017"/>
    </source>
</evidence>
<dbReference type="Pfam" id="PF00575">
    <property type="entry name" value="S1"/>
    <property type="match status" value="4"/>
</dbReference>
<evidence type="ECO:0000256" key="1">
    <source>
        <dbReference type="ARBA" id="ARBA00006767"/>
    </source>
</evidence>